<evidence type="ECO:0000256" key="1">
    <source>
        <dbReference type="SAM" id="Coils"/>
    </source>
</evidence>
<name>C9Y8Z4_CURXX</name>
<dbReference type="InterPro" id="IPR002525">
    <property type="entry name" value="Transp_IS110-like_N"/>
</dbReference>
<dbReference type="Pfam" id="PF01548">
    <property type="entry name" value="DEDD_Tnp_IS110"/>
    <property type="match status" value="1"/>
</dbReference>
<reference evidence="3" key="1">
    <citation type="journal article" date="2010" name="Nature">
        <title>The dynamic genome of Hydra.</title>
        <authorList>
            <person name="Chapman J.A."/>
            <person name="Kirkness E.F."/>
            <person name="Simakov O."/>
            <person name="Hampson S.E."/>
            <person name="Mitros T."/>
            <person name="Weinmaier T."/>
            <person name="Rattei T."/>
            <person name="Balasubramanian P.G."/>
            <person name="Borman J."/>
            <person name="Busam D."/>
            <person name="Disbennett K."/>
            <person name="Pfannkoch C."/>
            <person name="Sumin N."/>
            <person name="Sutton G."/>
            <person name="Viswanathan L."/>
            <person name="Walenz B."/>
            <person name="Goodstein D.M."/>
            <person name="Hellsten U."/>
            <person name="Kawashima T."/>
            <person name="Prochnik S.E."/>
            <person name="Putnam N.H."/>
            <person name="Shu S."/>
            <person name="Blumberg B."/>
            <person name="Dana C.E."/>
            <person name="Gee L."/>
            <person name="Kibler D.F."/>
            <person name="Law L."/>
            <person name="Lindgens D."/>
            <person name="Martinez D.E."/>
            <person name="Peng J."/>
            <person name="Wigge P.A."/>
            <person name="Bertulat B."/>
            <person name="Guder C."/>
            <person name="Nakamura Y."/>
            <person name="Ozbek S."/>
            <person name="Watanabe H."/>
            <person name="Khalturin K."/>
            <person name="Hemmrich G."/>
            <person name="Franke A."/>
            <person name="Augustin R."/>
            <person name="Fraune S."/>
            <person name="Hayakawa E."/>
            <person name="Hayakawa S."/>
            <person name="Hirose M."/>
            <person name="Hwang J."/>
            <person name="Ikeo K."/>
            <person name="Nishimiya-Fujisawa C."/>
            <person name="Ogura A."/>
            <person name="Takahashi T."/>
            <person name="Steinmetz P.R."/>
            <person name="Zhang X."/>
            <person name="Aufschnaiter R."/>
            <person name="Eder M.K."/>
            <person name="Gorny A.K."/>
            <person name="Salvenmoser W."/>
            <person name="Heimberg A.M."/>
            <person name="Wheeler B.M."/>
            <person name="Peterson K.J."/>
            <person name="Boettger A."/>
            <person name="Tischler P."/>
            <person name="Wolf A."/>
            <person name="Gojobori T."/>
            <person name="Remington K.A."/>
            <person name="Strausberg R.L."/>
            <person name="Venter J."/>
            <person name="Technau U."/>
            <person name="Hobmayer B."/>
            <person name="Bosch T.C."/>
            <person name="Holstein T.W."/>
            <person name="Fujisawa T."/>
            <person name="Bode H.R."/>
            <person name="David C.N."/>
            <person name="Rokhsar D.S."/>
            <person name="Steele R.E."/>
        </authorList>
    </citation>
    <scope>NUCLEOTIDE SEQUENCE</scope>
</reference>
<dbReference type="GO" id="GO:0003677">
    <property type="term" value="F:DNA binding"/>
    <property type="evidence" value="ECO:0007669"/>
    <property type="project" value="InterPro"/>
</dbReference>
<dbReference type="NCBIfam" id="NF033542">
    <property type="entry name" value="transpos_IS110"/>
    <property type="match status" value="1"/>
</dbReference>
<sequence length="238" mass="26635">MKVTTVGIDLAKNLFQVHGVNEYGKVVIKKQMRRDQLAEFFVNLPACLIGMEACGGAHHWARKLQGFGHTVKLMAPQFVKPYVKTNKNDAADAEAICEAVARPNMRFVPIKNVEQQAVLALHRVRQGFVRARTAQANQIRGLMSEFGLVIPQGIGYIAGRVPELIEDAGNDLPGSFRVLVQRLLDHLKELDRQVDELESQIVKWHRQSDASSKLGTSARHRTYHCQRAGCLTGRCEEL</sequence>
<proteinExistence type="predicted"/>
<accession>C9Y8Z4</accession>
<dbReference type="PANTHER" id="PTHR33055:SF3">
    <property type="entry name" value="PUTATIVE TRANSPOSASE FOR IS117-RELATED"/>
    <property type="match status" value="1"/>
</dbReference>
<evidence type="ECO:0000313" key="3">
    <source>
        <dbReference type="EMBL" id="CBA28171.1"/>
    </source>
</evidence>
<dbReference type="InterPro" id="IPR047650">
    <property type="entry name" value="Transpos_IS110"/>
</dbReference>
<organism evidence="3">
    <name type="scientific">Curvibacter symbiont subsp. Hydra magnipapillata</name>
    <dbReference type="NCBI Taxonomy" id="667019"/>
    <lineage>
        <taxon>Bacteria</taxon>
        <taxon>Pseudomonadati</taxon>
        <taxon>Pseudomonadota</taxon>
        <taxon>Betaproteobacteria</taxon>
        <taxon>Burkholderiales</taxon>
        <taxon>Comamonadaceae</taxon>
        <taxon>Curvibacter</taxon>
    </lineage>
</organism>
<dbReference type="AlphaFoldDB" id="C9Y8Z4"/>
<dbReference type="GO" id="GO:0004803">
    <property type="term" value="F:transposase activity"/>
    <property type="evidence" value="ECO:0007669"/>
    <property type="project" value="InterPro"/>
</dbReference>
<feature type="coiled-coil region" evidence="1">
    <location>
        <begin position="180"/>
        <end position="207"/>
    </location>
</feature>
<dbReference type="PANTHER" id="PTHR33055">
    <property type="entry name" value="TRANSPOSASE FOR INSERTION SEQUENCE ELEMENT IS1111A"/>
    <property type="match status" value="1"/>
</dbReference>
<protein>
    <submittedName>
        <fullName evidence="3">Probable family 20 transposase</fullName>
    </submittedName>
</protein>
<keyword evidence="1" id="KW-0175">Coiled coil</keyword>
<feature type="domain" description="Transposase IS110-like N-terminal" evidence="2">
    <location>
        <begin position="6"/>
        <end position="145"/>
    </location>
</feature>
<evidence type="ECO:0000259" key="2">
    <source>
        <dbReference type="Pfam" id="PF01548"/>
    </source>
</evidence>
<dbReference type="EMBL" id="FN543104">
    <property type="protein sequence ID" value="CBA28171.1"/>
    <property type="molecule type" value="Genomic_DNA"/>
</dbReference>
<gene>
    <name evidence="3" type="ORF">Csp_A05950</name>
</gene>
<dbReference type="GO" id="GO:0006313">
    <property type="term" value="P:DNA transposition"/>
    <property type="evidence" value="ECO:0007669"/>
    <property type="project" value="InterPro"/>
</dbReference>